<dbReference type="GO" id="GO:0016020">
    <property type="term" value="C:membrane"/>
    <property type="evidence" value="ECO:0007669"/>
    <property type="project" value="UniProtKB-SubCell"/>
</dbReference>
<keyword evidence="22" id="KW-1185">Reference proteome</keyword>
<comment type="subcellular location">
    <subcellularLocation>
        <location evidence="1">Endomembrane system</location>
        <topology evidence="1">Multi-pass membrane protein</topology>
    </subcellularLocation>
    <subcellularLocation>
        <location evidence="18">Membrane</location>
    </subcellularLocation>
</comment>
<dbReference type="PANTHER" id="PTHR43520:SF8">
    <property type="entry name" value="P-TYPE CU(+) TRANSPORTER"/>
    <property type="match status" value="1"/>
</dbReference>
<protein>
    <recommendedName>
        <fullName evidence="3">P-type Cu(+) transporter</fullName>
        <ecNumber evidence="3">7.2.2.8</ecNumber>
    </recommendedName>
    <alternativeName>
        <fullName evidence="17">Cu(2+)-ATPase</fullName>
    </alternativeName>
</protein>
<dbReference type="SFLD" id="SFLDG00002">
    <property type="entry name" value="C1.7:_P-type_atpase_like"/>
    <property type="match status" value="1"/>
</dbReference>
<keyword evidence="16 18" id="KW-0472">Membrane</keyword>
<feature type="domain" description="HMA" evidence="20">
    <location>
        <begin position="164"/>
        <end position="230"/>
    </location>
</feature>
<dbReference type="InterPro" id="IPR036412">
    <property type="entry name" value="HAD-like_sf"/>
</dbReference>
<evidence type="ECO:0000256" key="3">
    <source>
        <dbReference type="ARBA" id="ARBA00012517"/>
    </source>
</evidence>
<dbReference type="Proteomes" id="UP000191518">
    <property type="component" value="Unassembled WGS sequence"/>
</dbReference>
<dbReference type="GO" id="GO:0055070">
    <property type="term" value="P:copper ion homeostasis"/>
    <property type="evidence" value="ECO:0007669"/>
    <property type="project" value="TreeGrafter"/>
</dbReference>
<evidence type="ECO:0000256" key="19">
    <source>
        <dbReference type="SAM" id="MobiDB-lite"/>
    </source>
</evidence>
<dbReference type="InterPro" id="IPR027256">
    <property type="entry name" value="P-typ_ATPase_IB"/>
</dbReference>
<proteinExistence type="inferred from homology"/>
<dbReference type="Gene3D" id="3.40.50.1000">
    <property type="entry name" value="HAD superfamily/HAD-like"/>
    <property type="match status" value="1"/>
</dbReference>
<dbReference type="PROSITE" id="PS00154">
    <property type="entry name" value="ATPASE_E1_E2"/>
    <property type="match status" value="1"/>
</dbReference>
<feature type="transmembrane region" description="Helical" evidence="18">
    <location>
        <begin position="428"/>
        <end position="450"/>
    </location>
</feature>
<keyword evidence="11" id="KW-0460">Magnesium</keyword>
<dbReference type="GO" id="GO:0005507">
    <property type="term" value="F:copper ion binding"/>
    <property type="evidence" value="ECO:0007669"/>
    <property type="project" value="InterPro"/>
</dbReference>
<dbReference type="InterPro" id="IPR017969">
    <property type="entry name" value="Heavy-metal-associated_CS"/>
</dbReference>
<dbReference type="PRINTS" id="PR00119">
    <property type="entry name" value="CATATPASE"/>
</dbReference>
<dbReference type="EC" id="7.2.2.8" evidence="3"/>
<feature type="region of interest" description="Disordered" evidence="19">
    <location>
        <begin position="927"/>
        <end position="954"/>
    </location>
</feature>
<feature type="transmembrane region" description="Helical" evidence="18">
    <location>
        <begin position="1110"/>
        <end position="1133"/>
    </location>
</feature>
<dbReference type="InterPro" id="IPR036163">
    <property type="entry name" value="HMA_dom_sf"/>
</dbReference>
<evidence type="ECO:0000256" key="4">
    <source>
        <dbReference type="ARBA" id="ARBA00022448"/>
    </source>
</evidence>
<keyword evidence="14" id="KW-0186">Copper</keyword>
<dbReference type="FunFam" id="2.70.150.10:FF:000002">
    <property type="entry name" value="Copper-transporting ATPase 1, putative"/>
    <property type="match status" value="1"/>
</dbReference>
<keyword evidence="10 18" id="KW-0067">ATP-binding</keyword>
<keyword evidence="7" id="KW-0677">Repeat</keyword>
<dbReference type="SUPFAM" id="SSF56784">
    <property type="entry name" value="HAD-like"/>
    <property type="match status" value="1"/>
</dbReference>
<evidence type="ECO:0000256" key="18">
    <source>
        <dbReference type="RuleBase" id="RU362081"/>
    </source>
</evidence>
<keyword evidence="5 18" id="KW-0812">Transmembrane</keyword>
<feature type="transmembrane region" description="Helical" evidence="18">
    <location>
        <begin position="535"/>
        <end position="552"/>
    </location>
</feature>
<feature type="transmembrane region" description="Helical" evidence="18">
    <location>
        <begin position="462"/>
        <end position="482"/>
    </location>
</feature>
<dbReference type="InterPro" id="IPR018303">
    <property type="entry name" value="ATPase_P-typ_P_site"/>
</dbReference>
<dbReference type="GO" id="GO:0043682">
    <property type="term" value="F:P-type divalent copper transporter activity"/>
    <property type="evidence" value="ECO:0007669"/>
    <property type="project" value="TreeGrafter"/>
</dbReference>
<dbReference type="AlphaFoldDB" id="A0A1V6S4U6"/>
<comment type="similarity">
    <text evidence="2 18">Belongs to the cation transport ATPase (P-type) (TC 3.A.3) family. Type IB subfamily.</text>
</comment>
<organism evidence="21 22">
    <name type="scientific">Penicillium vulpinum</name>
    <dbReference type="NCBI Taxonomy" id="29845"/>
    <lineage>
        <taxon>Eukaryota</taxon>
        <taxon>Fungi</taxon>
        <taxon>Dikarya</taxon>
        <taxon>Ascomycota</taxon>
        <taxon>Pezizomycotina</taxon>
        <taxon>Eurotiomycetes</taxon>
        <taxon>Eurotiomycetidae</taxon>
        <taxon>Eurotiales</taxon>
        <taxon>Aspergillaceae</taxon>
        <taxon>Penicillium</taxon>
    </lineage>
</organism>
<dbReference type="Pfam" id="PF00702">
    <property type="entry name" value="Hydrolase"/>
    <property type="match status" value="1"/>
</dbReference>
<keyword evidence="13 18" id="KW-1133">Transmembrane helix</keyword>
<dbReference type="GO" id="GO:0005524">
    <property type="term" value="F:ATP binding"/>
    <property type="evidence" value="ECO:0007669"/>
    <property type="project" value="UniProtKB-UniRule"/>
</dbReference>
<evidence type="ECO:0000256" key="10">
    <source>
        <dbReference type="ARBA" id="ARBA00022840"/>
    </source>
</evidence>
<dbReference type="GO" id="GO:0030003">
    <property type="term" value="P:intracellular monoatomic cation homeostasis"/>
    <property type="evidence" value="ECO:0007669"/>
    <property type="project" value="UniProtKB-ARBA"/>
</dbReference>
<dbReference type="InterPro" id="IPR001757">
    <property type="entry name" value="P_typ_ATPase"/>
</dbReference>
<keyword evidence="12" id="KW-1278">Translocase</keyword>
<dbReference type="SUPFAM" id="SSF81660">
    <property type="entry name" value="Metal cation-transporting ATPase, ATP-binding domain N"/>
    <property type="match status" value="1"/>
</dbReference>
<evidence type="ECO:0000256" key="6">
    <source>
        <dbReference type="ARBA" id="ARBA00022723"/>
    </source>
</evidence>
<keyword evidence="6 18" id="KW-0479">Metal-binding</keyword>
<evidence type="ECO:0000256" key="13">
    <source>
        <dbReference type="ARBA" id="ARBA00022989"/>
    </source>
</evidence>
<evidence type="ECO:0000256" key="12">
    <source>
        <dbReference type="ARBA" id="ARBA00022967"/>
    </source>
</evidence>
<reference evidence="22" key="1">
    <citation type="journal article" date="2017" name="Nat. Microbiol.">
        <title>Global analysis of biosynthetic gene clusters reveals vast potential of secondary metabolite production in Penicillium species.</title>
        <authorList>
            <person name="Nielsen J.C."/>
            <person name="Grijseels S."/>
            <person name="Prigent S."/>
            <person name="Ji B."/>
            <person name="Dainat J."/>
            <person name="Nielsen K.F."/>
            <person name="Frisvad J.C."/>
            <person name="Workman M."/>
            <person name="Nielsen J."/>
        </authorList>
    </citation>
    <scope>NUCLEOTIDE SEQUENCE [LARGE SCALE GENOMIC DNA]</scope>
    <source>
        <strain evidence="22">IBT 29486</strain>
    </source>
</reference>
<evidence type="ECO:0000256" key="17">
    <source>
        <dbReference type="ARBA" id="ARBA00080126"/>
    </source>
</evidence>
<evidence type="ECO:0000256" key="11">
    <source>
        <dbReference type="ARBA" id="ARBA00022842"/>
    </source>
</evidence>
<gene>
    <name evidence="21" type="ORF">PENVUL_c008G03754</name>
</gene>
<dbReference type="GO" id="GO:0016887">
    <property type="term" value="F:ATP hydrolysis activity"/>
    <property type="evidence" value="ECO:0007669"/>
    <property type="project" value="InterPro"/>
</dbReference>
<dbReference type="InterPro" id="IPR006121">
    <property type="entry name" value="HMA_dom"/>
</dbReference>
<evidence type="ECO:0000256" key="16">
    <source>
        <dbReference type="ARBA" id="ARBA00023136"/>
    </source>
</evidence>
<keyword evidence="4" id="KW-0813">Transport</keyword>
<feature type="domain" description="HMA" evidence="20">
    <location>
        <begin position="336"/>
        <end position="402"/>
    </location>
</feature>
<keyword evidence="8 18" id="KW-0547">Nucleotide-binding</keyword>
<keyword evidence="15" id="KW-0406">Ion transport</keyword>
<dbReference type="GO" id="GO:0012505">
    <property type="term" value="C:endomembrane system"/>
    <property type="evidence" value="ECO:0007669"/>
    <property type="project" value="UniProtKB-SubCell"/>
</dbReference>
<dbReference type="NCBIfam" id="TIGR01494">
    <property type="entry name" value="ATPase_P-type"/>
    <property type="match status" value="2"/>
</dbReference>
<evidence type="ECO:0000259" key="20">
    <source>
        <dbReference type="PROSITE" id="PS50846"/>
    </source>
</evidence>
<dbReference type="NCBIfam" id="TIGR00003">
    <property type="entry name" value="copper ion binding protein"/>
    <property type="match status" value="2"/>
</dbReference>
<dbReference type="SUPFAM" id="SSF81653">
    <property type="entry name" value="Calcium ATPase, transduction domain A"/>
    <property type="match status" value="1"/>
</dbReference>
<feature type="compositionally biased region" description="Acidic residues" evidence="19">
    <location>
        <begin position="934"/>
        <end position="947"/>
    </location>
</feature>
<dbReference type="SFLD" id="SFLDF00027">
    <property type="entry name" value="p-type_atpase"/>
    <property type="match status" value="1"/>
</dbReference>
<feature type="domain" description="HMA" evidence="20">
    <location>
        <begin position="77"/>
        <end position="143"/>
    </location>
</feature>
<evidence type="ECO:0000256" key="9">
    <source>
        <dbReference type="ARBA" id="ARBA00022796"/>
    </source>
</evidence>
<dbReference type="Pfam" id="PF00403">
    <property type="entry name" value="HMA"/>
    <property type="match status" value="4"/>
</dbReference>
<evidence type="ECO:0000313" key="22">
    <source>
        <dbReference type="Proteomes" id="UP000191518"/>
    </source>
</evidence>
<dbReference type="InterPro" id="IPR006122">
    <property type="entry name" value="HMA_Cu_ion-bd"/>
</dbReference>
<dbReference type="PRINTS" id="PR00942">
    <property type="entry name" value="CUATPASEI"/>
</dbReference>
<dbReference type="InterPro" id="IPR008250">
    <property type="entry name" value="ATPase_P-typ_transduc_dom_A_sf"/>
</dbReference>
<dbReference type="CDD" id="cd00371">
    <property type="entry name" value="HMA"/>
    <property type="match status" value="4"/>
</dbReference>
<feature type="transmembrane region" description="Helical" evidence="18">
    <location>
        <begin position="503"/>
        <end position="523"/>
    </location>
</feature>
<evidence type="ECO:0000256" key="8">
    <source>
        <dbReference type="ARBA" id="ARBA00022741"/>
    </source>
</evidence>
<feature type="transmembrane region" description="Helical" evidence="18">
    <location>
        <begin position="1139"/>
        <end position="1159"/>
    </location>
</feature>
<dbReference type="STRING" id="29845.A0A1V6S4U6"/>
<dbReference type="FunFam" id="3.30.70.100:FF:000001">
    <property type="entry name" value="ATPase copper transporting beta"/>
    <property type="match status" value="3"/>
</dbReference>
<keyword evidence="9" id="KW-0187">Copper transport</keyword>
<comment type="caution">
    <text evidence="21">The sequence shown here is derived from an EMBL/GenBank/DDBJ whole genome shotgun (WGS) entry which is preliminary data.</text>
</comment>
<evidence type="ECO:0000256" key="14">
    <source>
        <dbReference type="ARBA" id="ARBA00023008"/>
    </source>
</evidence>
<dbReference type="SUPFAM" id="SSF55008">
    <property type="entry name" value="HMA, heavy metal-associated domain"/>
    <property type="match status" value="4"/>
</dbReference>
<evidence type="ECO:0000256" key="7">
    <source>
        <dbReference type="ARBA" id="ARBA00022737"/>
    </source>
</evidence>
<dbReference type="SFLD" id="SFLDS00003">
    <property type="entry name" value="Haloacid_Dehalogenase"/>
    <property type="match status" value="1"/>
</dbReference>
<dbReference type="InterPro" id="IPR059000">
    <property type="entry name" value="ATPase_P-type_domA"/>
</dbReference>
<dbReference type="EMBL" id="MDYP01000008">
    <property type="protein sequence ID" value="OQE08739.1"/>
    <property type="molecule type" value="Genomic_DNA"/>
</dbReference>
<dbReference type="CDD" id="cd02094">
    <property type="entry name" value="P-type_ATPase_Cu-like"/>
    <property type="match status" value="1"/>
</dbReference>
<dbReference type="Pfam" id="PF00122">
    <property type="entry name" value="E1-E2_ATPase"/>
    <property type="match status" value="1"/>
</dbReference>
<sequence>MSYLIQALGVLSLAPSELIRPSARLSPSLRPRVGGSSSKTPPYAIVSPFLAVFASRFTVEMVSTNPHAGGAGQPTMATTTIKIDGMTCGACTSAVESAFKGIAGAHDVSVSLIMGRAAVQHDLSLLPPAKIAELIEDCGFDAAVLSTEEQKNPDSASLPATRLSVTTLAVEGMTCGACTSAVESGLNDVSGVNSVDVSLLSERAVVEHDAKIITPEQIAELIEDRGFEARVLDTSLMGSKEQSASVDSEEKSGLLVTTIAIGGMTCGACTSSVEGALGSVDGVIQFNISLLAERAVVVHDPTRLPASKIPDLIEDAGFDASIVSSEAQAAISKKTQQVNLSLHGLRDGVSATALEANLLQQPGVHSASIKMATSRMVIAFDPSMIGVRSVVEVIEAAGYNALLVDSDDTNAQLQSLSKTKEIQEWKRSFIIAASFAVPVFLISMILPMYLPAIDFGSFALLPGLYLGDLICLALTIPVQFGIGKRFYVTSFKSLKHRSPTMDVLIMLGTSAAFFYSCFTMIMALCSMEHRRPSTVFDTSTMLITFITLGRWLENRAKGQTSAALSRLMCLTPSMTTIYEDPIAAEKLAERWNSKPIPDTPEQPTMADDMTVNQKCIPTELIQVGDIVILHPGDKVSADGVVIRGESYVDESMLSGEALPIHKKKGSQIVAGTVNGTNSIDFKVIRAGKDTQLSQIVKLVQDAQTSRAPIQRMADIVAGYFVPTIIGLGLITFFGWMVLSHVLPHPPTIFEMAGNGGRVMVCLKLCISVIVFACPCALGLSTPTAVMVGTGVGAEHGILVKGGAVLEAATKVTHVVFDKTGTLTTGRMSVAHTRIEPQWTMNDWRRRLWWLIVGLAETGSEHPIGRAIFSAAITESGHAGEDGLPGSMGDFDNCVGRGISAIVEPTSSGQRIRHHVLLGNANFLRSKDVPVPADADPDSAEPTEDPEADVPKPGATACGITRIHVAIDNRYAGTISLRDTVKATAVAAVAALHRMGISTSMVTGDTLSTAMSIATAVGIPTASIHASVSPSEKRTIVSALQAEGEYVAMVGDGINDSPALATASVGIALASGTDVAVEAADIVLMRPDDLLSVPASLSLSRTVFKRIKMNLIWACMYNVIGLPFAMGLFLPFTGFMLPPMAAGAAMALSSVSVVVSSLLLKFWRRPSWMDVERLEKELRSGAVSAASAARRRHARKVSWWATTTIFEGSPRSLRRRVRNSVSSLWSLVTGKGPMPAGQGDEGYVPLQMVEPPV</sequence>
<dbReference type="SUPFAM" id="SSF81665">
    <property type="entry name" value="Calcium ATPase, transmembrane domain M"/>
    <property type="match status" value="1"/>
</dbReference>
<dbReference type="InterPro" id="IPR044492">
    <property type="entry name" value="P_typ_ATPase_HD_dom"/>
</dbReference>
<dbReference type="Gene3D" id="3.30.70.100">
    <property type="match status" value="4"/>
</dbReference>
<dbReference type="InterPro" id="IPR023298">
    <property type="entry name" value="ATPase_P-typ_TM_dom_sf"/>
</dbReference>
<name>A0A1V6S4U6_9EURO</name>
<evidence type="ECO:0000313" key="21">
    <source>
        <dbReference type="EMBL" id="OQE08739.1"/>
    </source>
</evidence>
<dbReference type="InterPro" id="IPR023214">
    <property type="entry name" value="HAD_sf"/>
</dbReference>
<dbReference type="InterPro" id="IPR023299">
    <property type="entry name" value="ATPase_P-typ_cyto_dom_N"/>
</dbReference>
<dbReference type="Gene3D" id="3.40.1110.10">
    <property type="entry name" value="Calcium-transporting ATPase, cytoplasmic domain N"/>
    <property type="match status" value="1"/>
</dbReference>
<dbReference type="PROSITE" id="PS50846">
    <property type="entry name" value="HMA_2"/>
    <property type="match status" value="4"/>
</dbReference>
<accession>A0A1V6S4U6</accession>
<feature type="transmembrane region" description="Helical" evidence="18">
    <location>
        <begin position="716"/>
        <end position="737"/>
    </location>
</feature>
<evidence type="ECO:0000256" key="1">
    <source>
        <dbReference type="ARBA" id="ARBA00004127"/>
    </source>
</evidence>
<feature type="domain" description="HMA" evidence="20">
    <location>
        <begin position="255"/>
        <end position="321"/>
    </location>
</feature>
<dbReference type="PANTHER" id="PTHR43520">
    <property type="entry name" value="ATP7, ISOFORM B"/>
    <property type="match status" value="1"/>
</dbReference>
<evidence type="ECO:0000256" key="2">
    <source>
        <dbReference type="ARBA" id="ARBA00006024"/>
    </source>
</evidence>
<dbReference type="NCBIfam" id="TIGR01525">
    <property type="entry name" value="ATPase-IB_hvy"/>
    <property type="match status" value="1"/>
</dbReference>
<evidence type="ECO:0000256" key="15">
    <source>
        <dbReference type="ARBA" id="ARBA00023065"/>
    </source>
</evidence>
<dbReference type="GO" id="GO:0140581">
    <property type="term" value="F:P-type monovalent copper transporter activity"/>
    <property type="evidence" value="ECO:0007669"/>
    <property type="project" value="UniProtKB-EC"/>
</dbReference>
<dbReference type="PROSITE" id="PS01047">
    <property type="entry name" value="HMA_1"/>
    <property type="match status" value="2"/>
</dbReference>
<dbReference type="Gene3D" id="2.70.150.10">
    <property type="entry name" value="Calcium-transporting ATPase, cytoplasmic transduction domain A"/>
    <property type="match status" value="1"/>
</dbReference>
<feature type="transmembrane region" description="Helical" evidence="18">
    <location>
        <begin position="757"/>
        <end position="779"/>
    </location>
</feature>
<evidence type="ECO:0000256" key="5">
    <source>
        <dbReference type="ARBA" id="ARBA00022692"/>
    </source>
</evidence>